<dbReference type="Proteomes" id="UP001201463">
    <property type="component" value="Unassembled WGS sequence"/>
</dbReference>
<evidence type="ECO:0000313" key="3">
    <source>
        <dbReference type="EMBL" id="MCE4537851.1"/>
    </source>
</evidence>
<accession>A0ABS8XAB0</accession>
<dbReference type="Pfam" id="PF07589">
    <property type="entry name" value="PEP-CTERM"/>
    <property type="match status" value="1"/>
</dbReference>
<name>A0ABS8XAB0_9BURK</name>
<feature type="domain" description="Ice-binding protein C-terminal" evidence="2">
    <location>
        <begin position="196"/>
        <end position="223"/>
    </location>
</feature>
<gene>
    <name evidence="3" type="ORF">LXT12_11375</name>
</gene>
<dbReference type="NCBIfam" id="TIGR02595">
    <property type="entry name" value="PEP_CTERM"/>
    <property type="match status" value="1"/>
</dbReference>
<sequence length="233" mass="24902">MTGDFKPRAAALIFTLATLASSHAATALAPLEGRTITGAKVDAYDPRAVMEYDPNMNLTWLRDWNASGPRSWAGQLAWASNLQVGSFANWSLPTSRNPDGSGPCALYNCTGSQMGYLFYEVLGNTDHSFTNAGPFQNIQHYGYWSGTADAEHPGSAWFFHLYDADTVGNNRGFQWRSDQTAWQAAVAVRPGDVAATVPEPASSALMLAGLATVALGAAARAKRRGGHAYQPVG</sequence>
<feature type="signal peptide" evidence="1">
    <location>
        <begin position="1"/>
        <end position="24"/>
    </location>
</feature>
<proteinExistence type="predicted"/>
<comment type="caution">
    <text evidence="3">The sequence shown here is derived from an EMBL/GenBank/DDBJ whole genome shotgun (WGS) entry which is preliminary data.</text>
</comment>
<evidence type="ECO:0000256" key="1">
    <source>
        <dbReference type="SAM" id="SignalP"/>
    </source>
</evidence>
<evidence type="ECO:0000313" key="4">
    <source>
        <dbReference type="Proteomes" id="UP001201463"/>
    </source>
</evidence>
<dbReference type="InterPro" id="IPR013424">
    <property type="entry name" value="Ice-binding_C"/>
</dbReference>
<dbReference type="RefSeq" id="WP_233392102.1">
    <property type="nucleotide sequence ID" value="NZ_JAJTWT010000004.1"/>
</dbReference>
<protein>
    <submittedName>
        <fullName evidence="3">PEP-CTERM sorting domain-containing protein</fullName>
    </submittedName>
</protein>
<feature type="chain" id="PRO_5046387460" evidence="1">
    <location>
        <begin position="25"/>
        <end position="233"/>
    </location>
</feature>
<keyword evidence="4" id="KW-1185">Reference proteome</keyword>
<organism evidence="3 4">
    <name type="scientific">Pelomonas caseinilytica</name>
    <dbReference type="NCBI Taxonomy" id="2906763"/>
    <lineage>
        <taxon>Bacteria</taxon>
        <taxon>Pseudomonadati</taxon>
        <taxon>Pseudomonadota</taxon>
        <taxon>Betaproteobacteria</taxon>
        <taxon>Burkholderiales</taxon>
        <taxon>Sphaerotilaceae</taxon>
        <taxon>Roseateles</taxon>
    </lineage>
</organism>
<reference evidence="3 4" key="1">
    <citation type="submission" date="2021-12" db="EMBL/GenBank/DDBJ databases">
        <title>Genome seq of p7.</title>
        <authorList>
            <person name="Seo T."/>
        </authorList>
    </citation>
    <scope>NUCLEOTIDE SEQUENCE [LARGE SCALE GENOMIC DNA]</scope>
    <source>
        <strain evidence="3 4">P7</strain>
    </source>
</reference>
<evidence type="ECO:0000259" key="2">
    <source>
        <dbReference type="Pfam" id="PF07589"/>
    </source>
</evidence>
<dbReference type="EMBL" id="JAJTWT010000004">
    <property type="protein sequence ID" value="MCE4537851.1"/>
    <property type="molecule type" value="Genomic_DNA"/>
</dbReference>
<keyword evidence="1" id="KW-0732">Signal</keyword>